<dbReference type="InterPro" id="IPR016163">
    <property type="entry name" value="Ald_DH_C"/>
</dbReference>
<dbReference type="Pfam" id="PF00171">
    <property type="entry name" value="Aldedh"/>
    <property type="match status" value="1"/>
</dbReference>
<dbReference type="RefSeq" id="WP_062123097.1">
    <property type="nucleotide sequence ID" value="NZ_BAZW01000007.1"/>
</dbReference>
<dbReference type="PANTHER" id="PTHR43217:SF1">
    <property type="entry name" value="SUCCINATE SEMIALDEHYDE DEHYDROGENASE [NAD(P)+] SAD"/>
    <property type="match status" value="1"/>
</dbReference>
<dbReference type="PANTHER" id="PTHR43217">
    <property type="entry name" value="SUCCINATE SEMIALDEHYDE DEHYDROGENASE [NAD(P)+] SAD"/>
    <property type="match status" value="1"/>
</dbReference>
<dbReference type="Gene3D" id="3.40.605.10">
    <property type="entry name" value="Aldehyde Dehydrogenase, Chain A, domain 1"/>
    <property type="match status" value="1"/>
</dbReference>
<name>A0A0E9LWB9_9BACT</name>
<accession>A0A0E9LWB9</accession>
<evidence type="ECO:0000256" key="2">
    <source>
        <dbReference type="ARBA" id="ARBA00022857"/>
    </source>
</evidence>
<dbReference type="FunFam" id="3.40.605.10:FF:000012">
    <property type="entry name" value="NAD-dependent succinate-semialdehyde dehydrogenase"/>
    <property type="match status" value="1"/>
</dbReference>
<evidence type="ECO:0000256" key="1">
    <source>
        <dbReference type="ARBA" id="ARBA00009986"/>
    </source>
</evidence>
<dbReference type="InterPro" id="IPR016162">
    <property type="entry name" value="Ald_DH_N"/>
</dbReference>
<dbReference type="GO" id="GO:0004030">
    <property type="term" value="F:aldehyde dehydrogenase [NAD(P)+] activity"/>
    <property type="evidence" value="ECO:0007669"/>
    <property type="project" value="InterPro"/>
</dbReference>
<dbReference type="InterPro" id="IPR044148">
    <property type="entry name" value="ALDH_GabD1-like"/>
</dbReference>
<keyword evidence="6" id="KW-1185">Reference proteome</keyword>
<organism evidence="5 6">
    <name type="scientific">Geofilum rubicundum JCM 15548</name>
    <dbReference type="NCBI Taxonomy" id="1236989"/>
    <lineage>
        <taxon>Bacteria</taxon>
        <taxon>Pseudomonadati</taxon>
        <taxon>Bacteroidota</taxon>
        <taxon>Bacteroidia</taxon>
        <taxon>Marinilabiliales</taxon>
        <taxon>Marinilabiliaceae</taxon>
        <taxon>Geofilum</taxon>
    </lineage>
</organism>
<feature type="domain" description="Aldehyde dehydrogenase" evidence="4">
    <location>
        <begin position="3"/>
        <end position="452"/>
    </location>
</feature>
<evidence type="ECO:0000256" key="3">
    <source>
        <dbReference type="ARBA" id="ARBA00023002"/>
    </source>
</evidence>
<dbReference type="SUPFAM" id="SSF53720">
    <property type="entry name" value="ALDH-like"/>
    <property type="match status" value="1"/>
</dbReference>
<protein>
    <submittedName>
        <fullName evidence="5">Succinate-semialdehyde dehydrogenase</fullName>
    </submittedName>
</protein>
<comment type="caution">
    <text evidence="5">The sequence shown here is derived from an EMBL/GenBank/DDBJ whole genome shotgun (WGS) entry which is preliminary data.</text>
</comment>
<dbReference type="Gene3D" id="3.40.309.10">
    <property type="entry name" value="Aldehyde Dehydrogenase, Chain A, domain 2"/>
    <property type="match status" value="1"/>
</dbReference>
<dbReference type="AlphaFoldDB" id="A0A0E9LWB9"/>
<dbReference type="InterPro" id="IPR015590">
    <property type="entry name" value="Aldehyde_DH_dom"/>
</dbReference>
<dbReference type="InterPro" id="IPR016161">
    <property type="entry name" value="Ald_DH/histidinol_DH"/>
</dbReference>
<dbReference type="Proteomes" id="UP000032900">
    <property type="component" value="Unassembled WGS sequence"/>
</dbReference>
<sequence length="455" mass="49663">MRLKSINPATGELIREYDELQWDDVDSALDLSLEAYRQWKRSAFTRRAELLLALSDKLLEKKEGLAFTISLEMGKPIKESRSEIEKCAWVCRYYAENAASFLAPQVVPTEASQSYVAFNPLGPVLAIMPWNFPFWQVFRFAAPALLAGNTVLLKHASNVPACALAIEQVINEAGFPVHVFQTLLISSRKIDNVISDRRIQAVTFTGSTPAGRSVGEIAGKYLKKSVLELGGSDPYIILADAHIEAAAEICVKARLMNAGQSCISAKRFIVEAPVYEVFSKLVVQKMSAAVMGDPMDEKTDLGPLARNNLRLDLEAQVNNSVAKGADLLLGGVDPQIPGAFYPATVLGNVTSGMPAYHEELFGPVATLIKAADMKEAISIANDTTFGLGAAVFTSDIEKGRYMAEHELEAGSCFVNDFVKSDPRLPFGGIKESGYGRELSVFGLREFMNIKTVVVR</sequence>
<reference evidence="5 6" key="1">
    <citation type="journal article" date="2015" name="Microbes Environ.">
        <title>Distribution and evolution of nitrogen fixation genes in the phylum bacteroidetes.</title>
        <authorList>
            <person name="Inoue J."/>
            <person name="Oshima K."/>
            <person name="Suda W."/>
            <person name="Sakamoto M."/>
            <person name="Iino T."/>
            <person name="Noda S."/>
            <person name="Hongoh Y."/>
            <person name="Hattori M."/>
            <person name="Ohkuma M."/>
        </authorList>
    </citation>
    <scope>NUCLEOTIDE SEQUENCE [LARGE SCALE GENOMIC DNA]</scope>
    <source>
        <strain evidence="5">JCM 15548</strain>
    </source>
</reference>
<evidence type="ECO:0000313" key="6">
    <source>
        <dbReference type="Proteomes" id="UP000032900"/>
    </source>
</evidence>
<evidence type="ECO:0000259" key="4">
    <source>
        <dbReference type="Pfam" id="PF00171"/>
    </source>
</evidence>
<proteinExistence type="inferred from homology"/>
<dbReference type="OrthoDB" id="9762913at2"/>
<dbReference type="EMBL" id="BAZW01000007">
    <property type="protein sequence ID" value="GAO29170.1"/>
    <property type="molecule type" value="Genomic_DNA"/>
</dbReference>
<dbReference type="GO" id="GO:0004777">
    <property type="term" value="F:succinate-semialdehyde dehydrogenase (NAD+) activity"/>
    <property type="evidence" value="ECO:0007669"/>
    <property type="project" value="TreeGrafter"/>
</dbReference>
<keyword evidence="3" id="KW-0560">Oxidoreductase</keyword>
<gene>
    <name evidence="5" type="ORF">JCM15548_11334</name>
</gene>
<evidence type="ECO:0000313" key="5">
    <source>
        <dbReference type="EMBL" id="GAO29170.1"/>
    </source>
</evidence>
<dbReference type="STRING" id="1236989.JCM15548_11334"/>
<comment type="similarity">
    <text evidence="1">Belongs to the aldehyde dehydrogenase family.</text>
</comment>
<keyword evidence="2" id="KW-0521">NADP</keyword>
<dbReference type="InterPro" id="IPR047110">
    <property type="entry name" value="GABD/Sad-like"/>
</dbReference>
<dbReference type="CDD" id="cd07100">
    <property type="entry name" value="ALDH_SSADH1_GabD1"/>
    <property type="match status" value="1"/>
</dbReference>